<dbReference type="Gene3D" id="3.40.50.1980">
    <property type="entry name" value="Nitrogenase molybdenum iron protein domain"/>
    <property type="match status" value="2"/>
</dbReference>
<dbReference type="GO" id="GO:0071281">
    <property type="term" value="P:cellular response to iron ion"/>
    <property type="evidence" value="ECO:0007669"/>
    <property type="project" value="TreeGrafter"/>
</dbReference>
<dbReference type="InterPro" id="IPR002491">
    <property type="entry name" value="ABC_transptr_periplasmic_BD"/>
</dbReference>
<evidence type="ECO:0000313" key="6">
    <source>
        <dbReference type="Proteomes" id="UP000614469"/>
    </source>
</evidence>
<name>A0A8J6NJR1_9CHLR</name>
<dbReference type="InterPro" id="IPR050902">
    <property type="entry name" value="ABC_Transporter_SBP"/>
</dbReference>
<comment type="caution">
    <text evidence="5">The sequence shown here is derived from an EMBL/GenBank/DDBJ whole genome shotgun (WGS) entry which is preliminary data.</text>
</comment>
<dbReference type="PANTHER" id="PTHR30535">
    <property type="entry name" value="VITAMIN B12-BINDING PROTEIN"/>
    <property type="match status" value="1"/>
</dbReference>
<accession>A0A8J6NJR1</accession>
<dbReference type="Proteomes" id="UP000614469">
    <property type="component" value="Unassembled WGS sequence"/>
</dbReference>
<reference evidence="5 6" key="1">
    <citation type="submission" date="2020-08" db="EMBL/GenBank/DDBJ databases">
        <title>Bridging the membrane lipid divide: bacteria of the FCB group superphylum have the potential to synthesize archaeal ether lipids.</title>
        <authorList>
            <person name="Villanueva L."/>
            <person name="Von Meijenfeldt F.A.B."/>
            <person name="Westbye A.B."/>
            <person name="Yadav S."/>
            <person name="Hopmans E.C."/>
            <person name="Dutilh B.E."/>
            <person name="Sinninghe Damste J.S."/>
        </authorList>
    </citation>
    <scope>NUCLEOTIDE SEQUENCE [LARGE SCALE GENOMIC DNA]</scope>
    <source>
        <strain evidence="5">NIOZ-UU36</strain>
    </source>
</reference>
<dbReference type="SUPFAM" id="SSF53807">
    <property type="entry name" value="Helical backbone' metal receptor"/>
    <property type="match status" value="1"/>
</dbReference>
<proteinExistence type="inferred from homology"/>
<evidence type="ECO:0000313" key="5">
    <source>
        <dbReference type="EMBL" id="MBC8334939.1"/>
    </source>
</evidence>
<feature type="signal peptide" evidence="3">
    <location>
        <begin position="1"/>
        <end position="21"/>
    </location>
</feature>
<feature type="chain" id="PRO_5035195154" evidence="3">
    <location>
        <begin position="22"/>
        <end position="328"/>
    </location>
</feature>
<evidence type="ECO:0000256" key="3">
    <source>
        <dbReference type="SAM" id="SignalP"/>
    </source>
</evidence>
<dbReference type="PANTHER" id="PTHR30535:SF34">
    <property type="entry name" value="MOLYBDATE-BINDING PROTEIN MOLA"/>
    <property type="match status" value="1"/>
</dbReference>
<protein>
    <submittedName>
        <fullName evidence="5">ABC transporter substrate-binding protein</fullName>
    </submittedName>
</protein>
<dbReference type="AlphaFoldDB" id="A0A8J6NJR1"/>
<organism evidence="5 6">
    <name type="scientific">Candidatus Desulfolinea nitratireducens</name>
    <dbReference type="NCBI Taxonomy" id="2841698"/>
    <lineage>
        <taxon>Bacteria</taxon>
        <taxon>Bacillati</taxon>
        <taxon>Chloroflexota</taxon>
        <taxon>Anaerolineae</taxon>
        <taxon>Anaerolineales</taxon>
        <taxon>Anaerolineales incertae sedis</taxon>
        <taxon>Candidatus Desulfolinea</taxon>
    </lineage>
</organism>
<feature type="domain" description="Fe/B12 periplasmic-binding" evidence="4">
    <location>
        <begin position="71"/>
        <end position="326"/>
    </location>
</feature>
<dbReference type="InterPro" id="IPR054828">
    <property type="entry name" value="Vit_B12_bind_prot"/>
</dbReference>
<evidence type="ECO:0000259" key="4">
    <source>
        <dbReference type="PROSITE" id="PS50983"/>
    </source>
</evidence>
<dbReference type="EMBL" id="JACNJN010000085">
    <property type="protein sequence ID" value="MBC8334939.1"/>
    <property type="molecule type" value="Genomic_DNA"/>
</dbReference>
<keyword evidence="2 3" id="KW-0732">Signal</keyword>
<sequence length="328" mass="35359">MINKKKILFLTVLFSFGLLLGACTPAATPPEIPVEVESTDVPKPAEEPQPEGMIFVDDLGNTIELSEYPQAIVSISASTTEVLFAIGAGDQVVGRDEYSVYPEAALDVTSVGALWEELPTEAILALEPDLVVAAEIISEDQALALRDLGLNVYWQANPASYEELFENLRDFARLTGHEAETEILITDLDARVKAVQEKVAPVSYLPSVFYELDATDPANPWTTGSGTFIDYIITMAGGINAASALEGDYAQISTEALIAINPEIILLADAPYGVTPEIVIARPGWDAITAVAENALYPIDPNMMSVPGPRLVDALEETARLLHPEIFE</sequence>
<gene>
    <name evidence="5" type="ORF">H8E29_06730</name>
</gene>
<dbReference type="Pfam" id="PF01497">
    <property type="entry name" value="Peripla_BP_2"/>
    <property type="match status" value="1"/>
</dbReference>
<dbReference type="NCBIfam" id="NF038402">
    <property type="entry name" value="TroA_like"/>
    <property type="match status" value="1"/>
</dbReference>
<dbReference type="PROSITE" id="PS50983">
    <property type="entry name" value="FE_B12_PBP"/>
    <property type="match status" value="1"/>
</dbReference>
<comment type="similarity">
    <text evidence="1">Belongs to the bacterial solute-binding protein 8 family.</text>
</comment>
<evidence type="ECO:0000256" key="1">
    <source>
        <dbReference type="ARBA" id="ARBA00008814"/>
    </source>
</evidence>
<dbReference type="PROSITE" id="PS51257">
    <property type="entry name" value="PROKAR_LIPOPROTEIN"/>
    <property type="match status" value="1"/>
</dbReference>
<evidence type="ECO:0000256" key="2">
    <source>
        <dbReference type="ARBA" id="ARBA00022729"/>
    </source>
</evidence>